<evidence type="ECO:0000259" key="2">
    <source>
        <dbReference type="Pfam" id="PF07486"/>
    </source>
</evidence>
<dbReference type="Proteomes" id="UP000886889">
    <property type="component" value="Unassembled WGS sequence"/>
</dbReference>
<name>A0A9D1P0X6_9FIRM</name>
<keyword evidence="1" id="KW-0472">Membrane</keyword>
<keyword evidence="1" id="KW-0812">Transmembrane</keyword>
<dbReference type="InterPro" id="IPR042047">
    <property type="entry name" value="SleB_dom1"/>
</dbReference>
<dbReference type="InterPro" id="IPR011105">
    <property type="entry name" value="Cell_wall_hydrolase_SleB"/>
</dbReference>
<evidence type="ECO:0000313" key="4">
    <source>
        <dbReference type="Proteomes" id="UP000886889"/>
    </source>
</evidence>
<reference evidence="3" key="1">
    <citation type="submission" date="2020-10" db="EMBL/GenBank/DDBJ databases">
        <authorList>
            <person name="Gilroy R."/>
        </authorList>
    </citation>
    <scope>NUCLEOTIDE SEQUENCE</scope>
    <source>
        <strain evidence="3">ChiBcec6-7307</strain>
    </source>
</reference>
<gene>
    <name evidence="3" type="ORF">IAC80_06425</name>
</gene>
<protein>
    <submittedName>
        <fullName evidence="3">Cell wall hydrolase</fullName>
    </submittedName>
</protein>
<dbReference type="GO" id="GO:0016787">
    <property type="term" value="F:hydrolase activity"/>
    <property type="evidence" value="ECO:0007669"/>
    <property type="project" value="UniProtKB-KW"/>
</dbReference>
<comment type="caution">
    <text evidence="3">The sequence shown here is derived from an EMBL/GenBank/DDBJ whole genome shotgun (WGS) entry which is preliminary data.</text>
</comment>
<proteinExistence type="predicted"/>
<dbReference type="Pfam" id="PF07486">
    <property type="entry name" value="Hydrolase_2"/>
    <property type="match status" value="1"/>
</dbReference>
<sequence>MNLFTHAGDRFPGFSGRKAGRCCKDLVLVLSGVILAVVISLIVSDYFSGGQGVVYAGGEDYGPGGRELQAGLMGVIGGVAGMEDYYRAGQTKNAVNANEEILVGTKTVSRNAVNRNAFGEEIQKAGALGYSALQTVAQHQLPYDEYYTLLQIVEAEATGGDVLSKLLVANVILNRVEDSHFPDTISEVVWEKVDGYAQFSPTEDGRIYSCTITESTIEAVDRALQGEDNSQGALFFVARESASEQNVQWFDSSLVWLFEYGGHEYYTFREYCE</sequence>
<dbReference type="AlphaFoldDB" id="A0A9D1P0X6"/>
<feature type="domain" description="Cell wall hydrolase SleB" evidence="2">
    <location>
        <begin position="164"/>
        <end position="266"/>
    </location>
</feature>
<feature type="transmembrane region" description="Helical" evidence="1">
    <location>
        <begin position="26"/>
        <end position="47"/>
    </location>
</feature>
<dbReference type="EMBL" id="DVOS01000056">
    <property type="protein sequence ID" value="HIV23558.1"/>
    <property type="molecule type" value="Genomic_DNA"/>
</dbReference>
<keyword evidence="3" id="KW-0378">Hydrolase</keyword>
<dbReference type="Gene3D" id="1.10.10.2520">
    <property type="entry name" value="Cell wall hydrolase SleB, domain 1"/>
    <property type="match status" value="1"/>
</dbReference>
<accession>A0A9D1P0X6</accession>
<evidence type="ECO:0000256" key="1">
    <source>
        <dbReference type="SAM" id="Phobius"/>
    </source>
</evidence>
<keyword evidence="1" id="KW-1133">Transmembrane helix</keyword>
<reference evidence="3" key="2">
    <citation type="journal article" date="2021" name="PeerJ">
        <title>Extensive microbial diversity within the chicken gut microbiome revealed by metagenomics and culture.</title>
        <authorList>
            <person name="Gilroy R."/>
            <person name="Ravi A."/>
            <person name="Getino M."/>
            <person name="Pursley I."/>
            <person name="Horton D.L."/>
            <person name="Alikhan N.F."/>
            <person name="Baker D."/>
            <person name="Gharbi K."/>
            <person name="Hall N."/>
            <person name="Watson M."/>
            <person name="Adriaenssens E.M."/>
            <person name="Foster-Nyarko E."/>
            <person name="Jarju S."/>
            <person name="Secka A."/>
            <person name="Antonio M."/>
            <person name="Oren A."/>
            <person name="Chaudhuri R.R."/>
            <person name="La Ragione R."/>
            <person name="Hildebrand F."/>
            <person name="Pallen M.J."/>
        </authorList>
    </citation>
    <scope>NUCLEOTIDE SEQUENCE</scope>
    <source>
        <strain evidence="3">ChiBcec6-7307</strain>
    </source>
</reference>
<evidence type="ECO:0000313" key="3">
    <source>
        <dbReference type="EMBL" id="HIV23558.1"/>
    </source>
</evidence>
<organism evidence="3 4">
    <name type="scientific">Candidatus Merdiplasma excrementigallinarum</name>
    <dbReference type="NCBI Taxonomy" id="2840864"/>
    <lineage>
        <taxon>Bacteria</taxon>
        <taxon>Bacillati</taxon>
        <taxon>Bacillota</taxon>
        <taxon>Clostridia</taxon>
        <taxon>Lachnospirales</taxon>
        <taxon>Lachnospiraceae</taxon>
        <taxon>Lachnospiraceae incertae sedis</taxon>
        <taxon>Candidatus Merdiplasma</taxon>
    </lineage>
</organism>